<dbReference type="GO" id="GO:0046872">
    <property type="term" value="F:metal ion binding"/>
    <property type="evidence" value="ECO:0007669"/>
    <property type="project" value="UniProtKB-KW"/>
</dbReference>
<evidence type="ECO:0000256" key="6">
    <source>
        <dbReference type="ARBA" id="ARBA00022837"/>
    </source>
</evidence>
<reference evidence="10" key="1">
    <citation type="submission" date="2025-08" db="UniProtKB">
        <authorList>
            <consortium name="Ensembl"/>
        </authorList>
    </citation>
    <scope>IDENTIFICATION</scope>
</reference>
<evidence type="ECO:0000259" key="9">
    <source>
        <dbReference type="SMART" id="SM00607"/>
    </source>
</evidence>
<dbReference type="Pfam" id="PF22633">
    <property type="entry name" value="F5_F8_type_C_2"/>
    <property type="match status" value="1"/>
</dbReference>
<dbReference type="SUPFAM" id="SSF49785">
    <property type="entry name" value="Galactose-binding domain-like"/>
    <property type="match status" value="1"/>
</dbReference>
<dbReference type="InterPro" id="IPR008979">
    <property type="entry name" value="Galactose-bd-like_sf"/>
</dbReference>
<dbReference type="GO" id="GO:0001868">
    <property type="term" value="P:regulation of complement activation, lectin pathway"/>
    <property type="evidence" value="ECO:0007669"/>
    <property type="project" value="UniProtKB-ARBA"/>
</dbReference>
<evidence type="ECO:0000256" key="4">
    <source>
        <dbReference type="ARBA" id="ARBA00022723"/>
    </source>
</evidence>
<protein>
    <submittedName>
        <fullName evidence="10">Si:ch73-359m17.2</fullName>
    </submittedName>
</protein>
<feature type="signal peptide" evidence="8">
    <location>
        <begin position="1"/>
        <end position="18"/>
    </location>
</feature>
<evidence type="ECO:0000256" key="8">
    <source>
        <dbReference type="SAM" id="SignalP"/>
    </source>
</evidence>
<accession>A0A8C2ITZ7</accession>
<proteinExistence type="inferred from homology"/>
<feature type="domain" description="Fucolectin tachylectin-4 pentraxin-1" evidence="9">
    <location>
        <begin position="27"/>
        <end position="171"/>
    </location>
</feature>
<dbReference type="PANTHER" id="PTHR45713:SF20">
    <property type="entry name" value="FUCOLECTIN TACHYLECTIN-4 PENTRAXIN-1 DOMAIN-CONTAINING PROTEIN"/>
    <property type="match status" value="1"/>
</dbReference>
<name>A0A8C2ITZ7_CYPCA</name>
<evidence type="ECO:0000313" key="11">
    <source>
        <dbReference type="Proteomes" id="UP000694701"/>
    </source>
</evidence>
<keyword evidence="8" id="KW-0732">Signal</keyword>
<evidence type="ECO:0000256" key="3">
    <source>
        <dbReference type="ARBA" id="ARBA00011233"/>
    </source>
</evidence>
<dbReference type="GO" id="GO:0042806">
    <property type="term" value="F:fucose binding"/>
    <property type="evidence" value="ECO:0007669"/>
    <property type="project" value="UniProtKB-ARBA"/>
</dbReference>
<keyword evidence="5" id="KW-0430">Lectin</keyword>
<comment type="subunit">
    <text evidence="3">Homotrimer.</text>
</comment>
<feature type="chain" id="PRO_5034099397" evidence="8">
    <location>
        <begin position="19"/>
        <end position="178"/>
    </location>
</feature>
<evidence type="ECO:0000256" key="2">
    <source>
        <dbReference type="ARBA" id="ARBA00010147"/>
    </source>
</evidence>
<dbReference type="SMART" id="SM00607">
    <property type="entry name" value="FTP"/>
    <property type="match status" value="1"/>
</dbReference>
<dbReference type="Ensembl" id="ENSCCRT00020091842.1">
    <property type="protein sequence ID" value="ENSCCRP00020083930.1"/>
    <property type="gene ID" value="ENSCCRG00020038677.1"/>
</dbReference>
<keyword evidence="6" id="KW-0106">Calcium</keyword>
<keyword evidence="4" id="KW-0479">Metal-binding</keyword>
<evidence type="ECO:0000313" key="10">
    <source>
        <dbReference type="Ensembl" id="ENSCCRP00020083930.1"/>
    </source>
</evidence>
<evidence type="ECO:0000256" key="5">
    <source>
        <dbReference type="ARBA" id="ARBA00022734"/>
    </source>
</evidence>
<dbReference type="InterPro" id="IPR006585">
    <property type="entry name" value="FTP1"/>
</dbReference>
<evidence type="ECO:0000256" key="7">
    <source>
        <dbReference type="ARBA" id="ARBA00023157"/>
    </source>
</evidence>
<dbReference type="AlphaFoldDB" id="A0A8C2ITZ7"/>
<keyword evidence="7" id="KW-1015">Disulfide bond</keyword>
<comment type="function">
    <text evidence="1">Acts as a defensive agent. Recognizes blood group fucosylated oligosaccharides including A, B, H and Lewis B-type antigens. Does not recognize Lewis A antigen and has low affinity for monovalent haptens.</text>
</comment>
<organism evidence="10 11">
    <name type="scientific">Cyprinus carpio</name>
    <name type="common">Common carp</name>
    <dbReference type="NCBI Taxonomy" id="7962"/>
    <lineage>
        <taxon>Eukaryota</taxon>
        <taxon>Metazoa</taxon>
        <taxon>Chordata</taxon>
        <taxon>Craniata</taxon>
        <taxon>Vertebrata</taxon>
        <taxon>Euteleostomi</taxon>
        <taxon>Actinopterygii</taxon>
        <taxon>Neopterygii</taxon>
        <taxon>Teleostei</taxon>
        <taxon>Ostariophysi</taxon>
        <taxon>Cypriniformes</taxon>
        <taxon>Cyprinidae</taxon>
        <taxon>Cyprininae</taxon>
        <taxon>Cyprinus</taxon>
    </lineage>
</organism>
<dbReference type="InterPro" id="IPR051941">
    <property type="entry name" value="BG_Antigen-Binding_Lectin"/>
</dbReference>
<sequence>MGDLVILLLTLFPGLCIAHLTGKFTLIKNLAVGAPAVQSSTYNSLGAAKNAVDGNSDSNYMRGSCTHTAGYNSWWRVDLRKPHKVTRVRITNRGDCCAERIAGAQIRIGNSLAYNGNRNWLVTIIRSIPSGGTKTFDFSPVKGRYVNIYLPGTNKYLTLCEVQVRAATNDNFDNRLAG</sequence>
<dbReference type="Gene3D" id="2.60.120.260">
    <property type="entry name" value="Galactose-binding domain-like"/>
    <property type="match status" value="1"/>
</dbReference>
<dbReference type="GO" id="GO:0010185">
    <property type="term" value="P:regulation of cellular defense response"/>
    <property type="evidence" value="ECO:0007669"/>
    <property type="project" value="UniProtKB-ARBA"/>
</dbReference>
<evidence type="ECO:0000256" key="1">
    <source>
        <dbReference type="ARBA" id="ARBA00002219"/>
    </source>
</evidence>
<dbReference type="Proteomes" id="UP000694701">
    <property type="component" value="Unplaced"/>
</dbReference>
<dbReference type="PANTHER" id="PTHR45713">
    <property type="entry name" value="FTP DOMAIN-CONTAINING PROTEIN"/>
    <property type="match status" value="1"/>
</dbReference>
<comment type="similarity">
    <text evidence="2">Belongs to the fucolectin family.</text>
</comment>